<dbReference type="InterPro" id="IPR000836">
    <property type="entry name" value="PRTase_dom"/>
</dbReference>
<protein>
    <submittedName>
        <fullName evidence="3">ComF family protein</fullName>
    </submittedName>
</protein>
<dbReference type="CDD" id="cd06223">
    <property type="entry name" value="PRTases_typeI"/>
    <property type="match status" value="1"/>
</dbReference>
<evidence type="ECO:0000259" key="2">
    <source>
        <dbReference type="Pfam" id="PF00156"/>
    </source>
</evidence>
<sequence>MNFTAGIRRASEGIFDLLYPQICSTCGTHLFKDEVEICKLCLKRLPRTNFEKRPTDNVVSALLWGRCKVESSYSVYYYRKGERVQQLLHSLKYKSNQALGVVLGSELGKAIKSSEESFDVMVPVPLHPLKQQKRGFNQSEVIANGIQKALDIPINTNTLQRSVHTSTQTKKGRFDRWKNVESIFHLANKESLKGKHILVVDDVITTGSTMEACINTLAEIENVKISLATIACAYL</sequence>
<evidence type="ECO:0000313" key="3">
    <source>
        <dbReference type="EMBL" id="MBS2096685.1"/>
    </source>
</evidence>
<reference evidence="3 4" key="1">
    <citation type="journal article" date="2015" name="Int. J. Syst. Evol. Microbiol.">
        <title>Carboxylicivirga linearis sp. nov., isolated from a sea cucumber culture pond.</title>
        <authorList>
            <person name="Wang F.Q."/>
            <person name="Zhou Y.X."/>
            <person name="Lin X.Z."/>
            <person name="Chen G.J."/>
            <person name="Du Z.J."/>
        </authorList>
    </citation>
    <scope>NUCLEOTIDE SEQUENCE [LARGE SCALE GENOMIC DNA]</scope>
    <source>
        <strain evidence="3 4">FB218</strain>
    </source>
</reference>
<dbReference type="PANTHER" id="PTHR47505:SF1">
    <property type="entry name" value="DNA UTILIZATION PROTEIN YHGH"/>
    <property type="match status" value="1"/>
</dbReference>
<dbReference type="InterPro" id="IPR029057">
    <property type="entry name" value="PRTase-like"/>
</dbReference>
<comment type="caution">
    <text evidence="3">The sequence shown here is derived from an EMBL/GenBank/DDBJ whole genome shotgun (WGS) entry which is preliminary data.</text>
</comment>
<accession>A0ABS5JP50</accession>
<proteinExistence type="inferred from homology"/>
<dbReference type="InterPro" id="IPR051910">
    <property type="entry name" value="ComF/GntX_DNA_util-trans"/>
</dbReference>
<dbReference type="RefSeq" id="WP_212211993.1">
    <property type="nucleotide sequence ID" value="NZ_JAGUCO010000001.1"/>
</dbReference>
<dbReference type="Gene3D" id="3.40.50.2020">
    <property type="match status" value="1"/>
</dbReference>
<dbReference type="EMBL" id="JAGUCO010000001">
    <property type="protein sequence ID" value="MBS2096685.1"/>
    <property type="molecule type" value="Genomic_DNA"/>
</dbReference>
<name>A0ABS5JP50_9BACT</name>
<dbReference type="Proteomes" id="UP000708576">
    <property type="component" value="Unassembled WGS sequence"/>
</dbReference>
<organism evidence="3 4">
    <name type="scientific">Carboxylicivirga linearis</name>
    <dbReference type="NCBI Taxonomy" id="1628157"/>
    <lineage>
        <taxon>Bacteria</taxon>
        <taxon>Pseudomonadati</taxon>
        <taxon>Bacteroidota</taxon>
        <taxon>Bacteroidia</taxon>
        <taxon>Marinilabiliales</taxon>
        <taxon>Marinilabiliaceae</taxon>
        <taxon>Carboxylicivirga</taxon>
    </lineage>
</organism>
<dbReference type="PANTHER" id="PTHR47505">
    <property type="entry name" value="DNA UTILIZATION PROTEIN YHGH"/>
    <property type="match status" value="1"/>
</dbReference>
<keyword evidence="4" id="KW-1185">Reference proteome</keyword>
<dbReference type="SUPFAM" id="SSF53271">
    <property type="entry name" value="PRTase-like"/>
    <property type="match status" value="1"/>
</dbReference>
<comment type="similarity">
    <text evidence="1">Belongs to the ComF/GntX family.</text>
</comment>
<feature type="domain" description="Phosphoribosyltransferase" evidence="2">
    <location>
        <begin position="141"/>
        <end position="230"/>
    </location>
</feature>
<dbReference type="Pfam" id="PF00156">
    <property type="entry name" value="Pribosyltran"/>
    <property type="match status" value="1"/>
</dbReference>
<gene>
    <name evidence="3" type="ORF">KEM10_00260</name>
</gene>
<evidence type="ECO:0000313" key="4">
    <source>
        <dbReference type="Proteomes" id="UP000708576"/>
    </source>
</evidence>
<evidence type="ECO:0000256" key="1">
    <source>
        <dbReference type="ARBA" id="ARBA00008007"/>
    </source>
</evidence>